<dbReference type="EMBL" id="CAOQHR010000008">
    <property type="protein sequence ID" value="CAI6337954.1"/>
    <property type="molecule type" value="Genomic_DNA"/>
</dbReference>
<dbReference type="FunFam" id="3.40.50.12780:FF:000014">
    <property type="entry name" value="Nonribosomal peptide synthetase 1"/>
    <property type="match status" value="3"/>
</dbReference>
<feature type="region of interest" description="Disordered" evidence="6">
    <location>
        <begin position="45"/>
        <end position="67"/>
    </location>
</feature>
<keyword evidence="2" id="KW-0597">Phosphoprotein</keyword>
<dbReference type="CDD" id="cd19542">
    <property type="entry name" value="CT_NRPS-like"/>
    <property type="match status" value="1"/>
</dbReference>
<sequence>MIYKQPSLLYSNIQLVETLLLKQQAIQKSVYKRVLPDMGDLSSTRLDVSSRHSESNGNPDHPGDDDRRKIWSWNKTVPIQIKQSLHHLFSSQAVMAPQCPAVTAWDGRMSYGELERLSDKYADILLQFNVQREEIIPICFEKSKWAIVAILAVLKAGAAFAPLDPDHPQSRHEEIFQQAKATKIITSNAGMKRYGKIWEERDMVVITVGHENITKPQVDRHYDKKLAIRKHPIVEASQLAYVLFTSGSTGTPKGVVLEHGAVATSCLAHGSAFGFSHHTRALQFTNLMFDVAVTEIITTLLFGGCICIPSEYERRNDLTGAIRSMEVNWAYFTPTVAQLIDPADVPTLKMVVLGGEQVNIADCERWRDCERLVQGYGPTETCIFSSCFVGIHGFIPGMIGKGITSVNWVVDPDDYNKLAPLGAIGELLVEGPILARGYLDNPEKTAMAFIDSPSWLLKGGLGYPGRQGRMYRTGDLVRYDDDGNLIWMGRKDSQVKIRGQRVELGEIESTLLTHGSISQAAVVVSKSDSTGLVGFVTLLSRAGISSGNVSDPRTDASVVSMWKNRYDSETYTPLQSDGPQSVGRDFIGWTSMYDGSQIDEEEMSEWLDDTIKTIINGRDAGSVLEIGSGSGMILFNLAKHGLQKYTGLDLSETAIQYLTDASASILALKNRVTLYRGSAAELATFALPTDIDHVVVNSVAQYFPSLAYLSRVVQHLLRLGVRHSIFFGDIRSKALKDEFFAARALHITKGIATKSEFARMMTDMEDAEMELFIDPEFFTSLATALPHLVEHVEILPKRMAATNELSCYRYAAIIYPRNAGGQERHIHSIPQDSWIDFPTRSLDKTSLSKQLENLSGSSIFALRNITNSKTVLSNVLVDAVKCVDASKTSVDDPECWVDALQEQAKNTLSFSALDLVQIAKDSRCNVEISWNKQYSQHGGLDAVFHRFDKEGAGERTLFRFDTDRAVSPTNRTRDTSLQQQGASQKIELELQEMLQGKLPSYMVPQRISVLDHMPLNSNFKIDRKVLAQRKLESARRTTSFRSPILDDEKLLQQLWCEILDLEKEALGLDDSFFRLGGNSIDAMKLVAKARNQGVQLTVSTIFRYPSLFDLARQCRTQQLTTNEDLPNFSMLGTDVDLNRICDEVAASCCVEAAAIEDIYPCSPLQEGLMSLTAKTSGNYVMQYILELKSNVDEVAFMKAWDNFVGSAAAAIFRTRIVQHTTQGLIQVVVKEDIDWLIAEDLEIYLLQESSAPMGLGDSLAHYAIVEDRAKHGKKQFVWTVHHALHDGYSLPQVLESVKLNYQDSKLQERACFNAFINHISRLDQEDAAKYWKKSLSECEATPFPPRPTTVKSFTASSVARETCQIPPSFGLSGITESTLIRAAWAIATSSYTGSNDVIFGATVTGRNAPIPKIETVLGPTIATVPVRICLRRDQTVYDLLQTTQRQAIDMIPYEQTGLQRIAKMGPDAQHACGFQTLLIVQTGHNGLGDDGVLGTWRSTTKLQSVTSYPLMVQCELGSRNIEITASFDERAIRPWQVETLLRQFHLVVKQLATAGPNAKLGEISTLTPEDREKLWKWNSEVPSKLDICIHNAFTGQTMKQPRAQAIDAWDGNMTYGDLHDRSSRLASHLVSVVKVKIGDTIPLCFQKSKWTIMAALAVLKAGATFVFLDTAQPIARLQAIVKFTKARLVLSSETSGKWSAQLDARVLFVDQELESMKNIAAQNILQTVPSSATAYIVFTSGSTGNPKGIAMQHDSFCTAVQSQADLLGFTPRSRVFDFASYSFDVAIHNAFATLMVGGCLCVPSEEERKGDLGLVMSHMRATLVDLTPSVASLVNPEDVPTLSTLILAGEKVEPKDVLRWPRSVKVINAYGPAECAPMATINSNVNRSAPSISIGIGVGVNTWVVDPDDTDVLLGVGSVGELLLEGALLSKEYLHDVEKTNAMFPRDPAWLKDGCGSYPGRHGTLYKTGDLVKYEADGSLTYVGRKDSQIKVRGQRVELGEIEHHVRQCIPTARNVAAEVVRLTDGNGSAGIAKIAVFLQLKAAAGSRCGPDPTVVHSAEWDQLLGQRLPTYMMPEIYLVMESLPTTPSGKMDRKRLREVGASITVRELANVHADTRAVQRLPKTATEKKLRELWAQILEIDVGSIALDDKFLQLGGDSISAMRLVAEARKHDIAISASSIFQHPRLIDLAHFSDTQENRVADAAILKPFALLDGSLNVEYLRQQVAASCGVKARVIDDIYPCSPLQEGLLSLSSKRAGDYILQGVLKLKKDIDEDLFCMAWGRVIASMPILRTRIVQNAQLGLLQTVLSPPEDLSLIGKHVESLQSYLSHDKLQPMGIGDPLARYAMVRNECDDTLPCLAMGSHEDSIQGANSEANHNKESGTWFVCTLHHALYDGWSLDRVLNAAKETYTALKNDITSPTSKIVHQPGFNSFIQYVDIQQRQEDTKVYWQKTLADCRDATLFPPLPSNIQHPVADSLIEFICPPIPKVTSVDTTLSTLIRAAWAIVDSSHSNSDDLVFGATVIGRNAPVPGIEDIPGPTIATVPIRIRMPEKQSTTIADFLRAFQQQATDMIPFEQTGLRQIAKISGEDGRHASQFQTLVVVQPPENRDFEQDDVLGRWETVSELHHFTTYALMIQFTLPNEVGEGSEGGIDVSASFDSRVIEQWHVRKMLRQFGFVIQQLARDTTASLADVDLISPGDKAEVWSKNLKPKLAVESCVHSLIEKLSKTQPNEPAICAWEGEGDAGYTETTYADLDMMSSKLARHLAHHNISSEDAVPVCFEKSKWMVVAILAILKSGGTFVPLDPDHPASRHQEIIQQTKAKIVLTSSRCSSLFRQSLLSIVIINEANIKQLQPPYLPSIPIVNPRQSAYIIFTSGSTGVPKGVIVEHQAVSTSCLGHGAMFGFNRKTRALQFSSYTFDACITEIITTLIHGGCVCIPSEKDRTDNLPAAIRLMNVNWALLVPSVAKLLTPSLLPSLKTLVLGGEQVAKSDWTQWDTLVQANNAYGPTECCVICVGHAGSYFKSGLIGKSIASTSWVVDMKDHDKLAPLGSIGELVIEGPILARGYLNDSEKTAKAFIENPTWLLEGDNSSSHAVVGRQGTIYKTGDLVRLDSNGDLIYIGRKDGQAKIRGQRVDLGEIEHNVRHALQAEHVATEIVMLDENHGEKILAAFIQLGAVSNSDMISTTAVTEKDNSLAKVFNLSDATKKVLAERMPRYMIPDVYFVMDRLPTTVSGKMNRKELRKIGASFTTQQLVAARAKDKQRREHQPSNRVERLLQGIWSQLLNVEVESIGIDNSFIELGGDSIAAMRFVAEARNHDIYLNVADLLRNDSLATLAKICRVSPELDESEESPLLSTNTQQAVISSLRRQYQVEVSDVLEVLPTTYMQRFYVTRALQCPLEAFNYVFVDLTPRIDIRRLKDSCRELMEHYPILRTRFVFDDHQMYQAVLRSPELPFGTFSVEKSIEQTSQSICMQDLEQSSPLALGTSFMLLQGGTYGLRLIMRLSHAQYDGISLPILLSALASLYQHEPVSVLSSFAGYLAYAKKRQSTSAQYWTNLLRGSTLTDVSKTMPVENSARLEISPKNVRFEKVIGMPEPPKGNTIASLVSAAWALVLASFSGTDDVVYGYLVAGRNSNILHISEIAGPCLNIVPVRAQVGPDTTLKQLLQSVHTQQASLGECDAMGLDDIVKQCTDWPVDAAVPTLVQHQNVDERPEFRFANTNVKVGWFNNPSFVQRQITLVSYHQEDGLRIVLQGNTHILSFEQAEMLLGMVCKAVTNFSLDPSMKVGSFKDC</sequence>
<dbReference type="FunFam" id="3.30.559.30:FF:000003">
    <property type="entry name" value="Nonribosomal peptide synthase SidD"/>
    <property type="match status" value="2"/>
</dbReference>
<evidence type="ECO:0000256" key="1">
    <source>
        <dbReference type="ARBA" id="ARBA00022450"/>
    </source>
</evidence>
<dbReference type="Pfam" id="PF00668">
    <property type="entry name" value="Condensation"/>
    <property type="match status" value="3"/>
</dbReference>
<dbReference type="Gene3D" id="3.30.300.30">
    <property type="match status" value="4"/>
</dbReference>
<dbReference type="CDD" id="cd02440">
    <property type="entry name" value="AdoMet_MTases"/>
    <property type="match status" value="1"/>
</dbReference>
<dbReference type="CDD" id="cd05918">
    <property type="entry name" value="A_NRPS_SidN3_like"/>
    <property type="match status" value="3"/>
</dbReference>
<keyword evidence="9" id="KW-1185">Reference proteome</keyword>
<proteinExistence type="inferred from homology"/>
<gene>
    <name evidence="8" type="ORF">PDIGIT_LOCUS11074</name>
</gene>
<feature type="domain" description="Carrier" evidence="7">
    <location>
        <begin position="3269"/>
        <end position="3348"/>
    </location>
</feature>
<dbReference type="GO" id="GO:0016874">
    <property type="term" value="F:ligase activity"/>
    <property type="evidence" value="ECO:0007669"/>
    <property type="project" value="UniProtKB-KW"/>
</dbReference>
<dbReference type="InterPro" id="IPR000873">
    <property type="entry name" value="AMP-dep_synth/lig_dom"/>
</dbReference>
<organism evidence="8 9">
    <name type="scientific">Periconia digitata</name>
    <dbReference type="NCBI Taxonomy" id="1303443"/>
    <lineage>
        <taxon>Eukaryota</taxon>
        <taxon>Fungi</taxon>
        <taxon>Dikarya</taxon>
        <taxon>Ascomycota</taxon>
        <taxon>Pezizomycotina</taxon>
        <taxon>Dothideomycetes</taxon>
        <taxon>Pleosporomycetidae</taxon>
        <taxon>Pleosporales</taxon>
        <taxon>Massarineae</taxon>
        <taxon>Periconiaceae</taxon>
        <taxon>Periconia</taxon>
    </lineage>
</organism>
<feature type="domain" description="Carrier" evidence="7">
    <location>
        <begin position="1042"/>
        <end position="1118"/>
    </location>
</feature>
<dbReference type="InterPro" id="IPR020806">
    <property type="entry name" value="PKS_PP-bd"/>
</dbReference>
<evidence type="ECO:0000256" key="6">
    <source>
        <dbReference type="SAM" id="MobiDB-lite"/>
    </source>
</evidence>
<dbReference type="Gene3D" id="1.10.1200.10">
    <property type="entry name" value="ACP-like"/>
    <property type="match status" value="3"/>
</dbReference>
<dbReference type="Pfam" id="PF00501">
    <property type="entry name" value="AMP-binding"/>
    <property type="match status" value="3"/>
</dbReference>
<accession>A0A9W4XN14</accession>
<dbReference type="SUPFAM" id="SSF52777">
    <property type="entry name" value="CoA-dependent acyltransferases"/>
    <property type="match status" value="7"/>
</dbReference>
<dbReference type="OrthoDB" id="416786at2759"/>
<dbReference type="PANTHER" id="PTHR45527">
    <property type="entry name" value="NONRIBOSOMAL PEPTIDE SYNTHETASE"/>
    <property type="match status" value="1"/>
</dbReference>
<dbReference type="GO" id="GO:0009403">
    <property type="term" value="P:toxin biosynthetic process"/>
    <property type="evidence" value="ECO:0007669"/>
    <property type="project" value="UniProtKB-ARBA"/>
</dbReference>
<dbReference type="Gene3D" id="3.30.559.10">
    <property type="entry name" value="Chloramphenicol acetyltransferase-like domain"/>
    <property type="match status" value="3"/>
</dbReference>
<dbReference type="Proteomes" id="UP001152607">
    <property type="component" value="Unassembled WGS sequence"/>
</dbReference>
<dbReference type="SUPFAM" id="SSF56801">
    <property type="entry name" value="Acetyl-CoA synthetase-like"/>
    <property type="match status" value="3"/>
</dbReference>
<keyword evidence="4" id="KW-0677">Repeat</keyword>
<dbReference type="InterPro" id="IPR036736">
    <property type="entry name" value="ACP-like_sf"/>
</dbReference>
<comment type="similarity">
    <text evidence="5">Belongs to the NRP synthetase family.</text>
</comment>
<dbReference type="CDD" id="cd19545">
    <property type="entry name" value="FUM14_C_NRPS-like"/>
    <property type="match status" value="2"/>
</dbReference>
<dbReference type="FunFam" id="3.30.300.30:FF:000015">
    <property type="entry name" value="Nonribosomal peptide synthase SidD"/>
    <property type="match status" value="2"/>
</dbReference>
<dbReference type="InterPro" id="IPR045851">
    <property type="entry name" value="AMP-bd_C_sf"/>
</dbReference>
<dbReference type="InterPro" id="IPR010071">
    <property type="entry name" value="AA_adenyl_dom"/>
</dbReference>
<evidence type="ECO:0000313" key="8">
    <source>
        <dbReference type="EMBL" id="CAI6337954.1"/>
    </source>
</evidence>
<reference evidence="8" key="1">
    <citation type="submission" date="2023-01" db="EMBL/GenBank/DDBJ databases">
        <authorList>
            <person name="Van Ghelder C."/>
            <person name="Rancurel C."/>
        </authorList>
    </citation>
    <scope>NUCLEOTIDE SEQUENCE</scope>
    <source>
        <strain evidence="8">CNCM I-4278</strain>
    </source>
</reference>
<comment type="caution">
    <text evidence="8">The sequence shown here is derived from an EMBL/GenBank/DDBJ whole genome shotgun (WGS) entry which is preliminary data.</text>
</comment>
<evidence type="ECO:0000256" key="3">
    <source>
        <dbReference type="ARBA" id="ARBA00022598"/>
    </source>
</evidence>
<dbReference type="Pfam" id="PF08242">
    <property type="entry name" value="Methyltransf_12"/>
    <property type="match status" value="1"/>
</dbReference>
<dbReference type="FunFam" id="3.40.50.980:FF:000001">
    <property type="entry name" value="Non-ribosomal peptide synthetase"/>
    <property type="match status" value="1"/>
</dbReference>
<dbReference type="PANTHER" id="PTHR45527:SF1">
    <property type="entry name" value="FATTY ACID SYNTHASE"/>
    <property type="match status" value="1"/>
</dbReference>
<evidence type="ECO:0000313" key="9">
    <source>
        <dbReference type="Proteomes" id="UP001152607"/>
    </source>
</evidence>
<keyword evidence="1" id="KW-0596">Phosphopantetheine</keyword>
<evidence type="ECO:0000256" key="2">
    <source>
        <dbReference type="ARBA" id="ARBA00022553"/>
    </source>
</evidence>
<dbReference type="SMART" id="SM01294">
    <property type="entry name" value="PKS_PP_betabranch"/>
    <property type="match status" value="1"/>
</dbReference>
<dbReference type="GO" id="GO:0031177">
    <property type="term" value="F:phosphopantetheine binding"/>
    <property type="evidence" value="ECO:0007669"/>
    <property type="project" value="InterPro"/>
</dbReference>
<dbReference type="SUPFAM" id="SSF53335">
    <property type="entry name" value="S-adenosyl-L-methionine-dependent methyltransferases"/>
    <property type="match status" value="1"/>
</dbReference>
<dbReference type="Gene3D" id="3.40.50.12780">
    <property type="entry name" value="N-terminal domain of ligase-like"/>
    <property type="match status" value="3"/>
</dbReference>
<dbReference type="InterPro" id="IPR006162">
    <property type="entry name" value="Ppantetheine_attach_site"/>
</dbReference>
<dbReference type="InterPro" id="IPR009081">
    <property type="entry name" value="PP-bd_ACP"/>
</dbReference>
<dbReference type="GO" id="GO:0043041">
    <property type="term" value="P:amino acid activation for nonribosomal peptide biosynthetic process"/>
    <property type="evidence" value="ECO:0007669"/>
    <property type="project" value="TreeGrafter"/>
</dbReference>
<dbReference type="PROSITE" id="PS00455">
    <property type="entry name" value="AMP_BINDING"/>
    <property type="match status" value="3"/>
</dbReference>
<protein>
    <recommendedName>
        <fullName evidence="7">Carrier domain-containing protein</fullName>
    </recommendedName>
</protein>
<dbReference type="PROSITE" id="PS50075">
    <property type="entry name" value="CARRIER"/>
    <property type="match status" value="3"/>
</dbReference>
<dbReference type="NCBIfam" id="TIGR01733">
    <property type="entry name" value="AA-adenyl-dom"/>
    <property type="match status" value="3"/>
</dbReference>
<evidence type="ECO:0000256" key="4">
    <source>
        <dbReference type="ARBA" id="ARBA00022737"/>
    </source>
</evidence>
<dbReference type="Pfam" id="PF00550">
    <property type="entry name" value="PP-binding"/>
    <property type="match status" value="3"/>
</dbReference>
<keyword evidence="3" id="KW-0436">Ligase</keyword>
<dbReference type="Gene3D" id="3.40.50.150">
    <property type="entry name" value="Vaccinia Virus protein VP39"/>
    <property type="match status" value="1"/>
</dbReference>
<dbReference type="InterPro" id="IPR023213">
    <property type="entry name" value="CAT-like_dom_sf"/>
</dbReference>
<dbReference type="InterPro" id="IPR029063">
    <property type="entry name" value="SAM-dependent_MTases_sf"/>
</dbReference>
<evidence type="ECO:0000259" key="7">
    <source>
        <dbReference type="PROSITE" id="PS50075"/>
    </source>
</evidence>
<name>A0A9W4XN14_9PLEO</name>
<dbReference type="InterPro" id="IPR013217">
    <property type="entry name" value="Methyltransf_12"/>
</dbReference>
<dbReference type="SUPFAM" id="SSF47336">
    <property type="entry name" value="ACP-like"/>
    <property type="match status" value="3"/>
</dbReference>
<evidence type="ECO:0000256" key="5">
    <source>
        <dbReference type="ARBA" id="ARBA00029454"/>
    </source>
</evidence>
<dbReference type="GO" id="GO:0005737">
    <property type="term" value="C:cytoplasm"/>
    <property type="evidence" value="ECO:0007669"/>
    <property type="project" value="TreeGrafter"/>
</dbReference>
<dbReference type="FunFam" id="1.10.1200.10:FF:000005">
    <property type="entry name" value="Nonribosomal peptide synthetase 1"/>
    <property type="match status" value="3"/>
</dbReference>
<feature type="domain" description="Carrier" evidence="7">
    <location>
        <begin position="2122"/>
        <end position="2198"/>
    </location>
</feature>
<dbReference type="InterPro" id="IPR042099">
    <property type="entry name" value="ANL_N_sf"/>
</dbReference>
<dbReference type="InterPro" id="IPR020845">
    <property type="entry name" value="AMP-binding_CS"/>
</dbReference>
<dbReference type="NCBIfam" id="NF003417">
    <property type="entry name" value="PRK04813.1"/>
    <property type="match status" value="4"/>
</dbReference>
<dbReference type="SMART" id="SM00823">
    <property type="entry name" value="PKS_PP"/>
    <property type="match status" value="3"/>
</dbReference>
<dbReference type="Gene3D" id="3.30.559.30">
    <property type="entry name" value="Nonribosomal peptide synthetase, condensation domain"/>
    <property type="match status" value="3"/>
</dbReference>
<dbReference type="PROSITE" id="PS00012">
    <property type="entry name" value="PHOSPHOPANTETHEINE"/>
    <property type="match status" value="2"/>
</dbReference>
<dbReference type="InterPro" id="IPR001242">
    <property type="entry name" value="Condensation_dom"/>
</dbReference>